<comment type="caution">
    <text evidence="1">The sequence shown here is derived from an EMBL/GenBank/DDBJ whole genome shotgun (WGS) entry which is preliminary data.</text>
</comment>
<proteinExistence type="predicted"/>
<name>A0A6V6YUA5_9FLAO</name>
<dbReference type="EMBL" id="CAIJDO010000105">
    <property type="protein sequence ID" value="CAD0003070.1"/>
    <property type="molecule type" value="Genomic_DNA"/>
</dbReference>
<reference evidence="1 2" key="1">
    <citation type="submission" date="2020-06" db="EMBL/GenBank/DDBJ databases">
        <authorList>
            <person name="Criscuolo A."/>
        </authorList>
    </citation>
    <scope>NUCLEOTIDE SEQUENCE [LARGE SCALE GENOMIC DNA]</scope>
    <source>
        <strain evidence="2">CIP 110025</strain>
    </source>
</reference>
<dbReference type="Proteomes" id="UP000556700">
    <property type="component" value="Unassembled WGS sequence"/>
</dbReference>
<gene>
    <name evidence="1" type="ORF">FLACHUCJ7_01274</name>
</gene>
<accession>A0A6V6YUA5</accession>
<evidence type="ECO:0000313" key="2">
    <source>
        <dbReference type="Proteomes" id="UP000556700"/>
    </source>
</evidence>
<dbReference type="AlphaFoldDB" id="A0A6V6YUA5"/>
<organism evidence="1 2">
    <name type="scientific">Flavobacterium chungangense</name>
    <dbReference type="NCBI Taxonomy" id="554283"/>
    <lineage>
        <taxon>Bacteria</taxon>
        <taxon>Pseudomonadati</taxon>
        <taxon>Bacteroidota</taxon>
        <taxon>Flavobacteriia</taxon>
        <taxon>Flavobacteriales</taxon>
        <taxon>Flavobacteriaceae</taxon>
        <taxon>Flavobacterium</taxon>
    </lineage>
</organism>
<protein>
    <submittedName>
        <fullName evidence="1">Type IV secretion protein Rhs</fullName>
    </submittedName>
</protein>
<keyword evidence="2" id="KW-1185">Reference proteome</keyword>
<evidence type="ECO:0000313" key="1">
    <source>
        <dbReference type="EMBL" id="CAD0003070.1"/>
    </source>
</evidence>
<sequence length="88" mass="10084">MGHFSEQVHISIGSFTQNVVYHNLELSQKMADHHHFSFVWQYTGKAIINPADQAKALRTYLGDEVIFTFKSLTGIRLMSKGIIQNYLL</sequence>
<dbReference type="RefSeq" id="WP_031457710.1">
    <property type="nucleotide sequence ID" value="NZ_CAIJDO010000105.1"/>
</dbReference>